<dbReference type="GO" id="GO:0008270">
    <property type="term" value="F:zinc ion binding"/>
    <property type="evidence" value="ECO:0007669"/>
    <property type="project" value="UniProtKB-KW"/>
</dbReference>
<evidence type="ECO:0000313" key="3">
    <source>
        <dbReference type="EMBL" id="VVD75117.1"/>
    </source>
</evidence>
<evidence type="ECO:0000313" key="4">
    <source>
        <dbReference type="Proteomes" id="UP000333828"/>
    </source>
</evidence>
<dbReference type="SUPFAM" id="SSF63829">
    <property type="entry name" value="Calcium-dependent phosphotriesterase"/>
    <property type="match status" value="1"/>
</dbReference>
<protein>
    <submittedName>
        <fullName evidence="3">Serine/threonine-protein kinase PknD</fullName>
        <ecNumber evidence="3">2.7.11.1</ecNumber>
    </submittedName>
</protein>
<dbReference type="PANTHER" id="PTHR24104:SF25">
    <property type="entry name" value="PROTEIN LIN-41"/>
    <property type="match status" value="1"/>
</dbReference>
<reference evidence="3 4" key="1">
    <citation type="submission" date="2019-08" db="EMBL/GenBank/DDBJ databases">
        <authorList>
            <person name="Peeters C."/>
        </authorList>
    </citation>
    <scope>NUCLEOTIDE SEQUENCE [LARGE SCALE GENOMIC DNA]</scope>
    <source>
        <strain evidence="3 4">LMG 31115</strain>
    </source>
</reference>
<proteinExistence type="predicted"/>
<dbReference type="Pfam" id="PF01436">
    <property type="entry name" value="NHL"/>
    <property type="match status" value="2"/>
</dbReference>
<dbReference type="PROSITE" id="PS51125">
    <property type="entry name" value="NHL"/>
    <property type="match status" value="2"/>
</dbReference>
<keyword evidence="3" id="KW-0808">Transferase</keyword>
<name>A0A5E4SHH6_9BURK</name>
<keyword evidence="1" id="KW-0677">Repeat</keyword>
<feature type="repeat" description="NHL" evidence="2">
    <location>
        <begin position="119"/>
        <end position="156"/>
    </location>
</feature>
<evidence type="ECO:0000256" key="1">
    <source>
        <dbReference type="ARBA" id="ARBA00022737"/>
    </source>
</evidence>
<dbReference type="AlphaFoldDB" id="A0A5E4SHH6"/>
<dbReference type="RefSeq" id="WP_150682965.1">
    <property type="nucleotide sequence ID" value="NZ_CABPSF010000001.1"/>
</dbReference>
<dbReference type="Gene3D" id="2.120.10.30">
    <property type="entry name" value="TolB, C-terminal domain"/>
    <property type="match status" value="1"/>
</dbReference>
<dbReference type="InterPro" id="IPR001258">
    <property type="entry name" value="NHL_repeat"/>
</dbReference>
<evidence type="ECO:0000256" key="2">
    <source>
        <dbReference type="PROSITE-ProRule" id="PRU00504"/>
    </source>
</evidence>
<sequence>MTAAPACSEARVVALGARRYHVDVAPFSGVDLSRAFVSDVAIHPTLGVALIMRGNPVVRWFGDDGQAHGIWQYDTTTHGHSACFDPKGRLYLVDSDRHCVHRFETDGALDITLGIADEPRWREPFNHPTGVAVASSGEILVSDGYGNSHVHRFSSHGRHLRSWGGIGSERGRFSNPHAIAIDAEDQAWVVDRENHRVQCFAIDGEWRGDIGGLHLPTAIAIGHDGVLYVTDQTPRLCAYTPSGQLIGRCRTFGAIGHGLAVDAHGDIYVANMMPNCVTRLRRFV</sequence>
<dbReference type="InterPro" id="IPR050952">
    <property type="entry name" value="TRIM-NHL_E3_ligases"/>
</dbReference>
<keyword evidence="3" id="KW-0418">Kinase</keyword>
<dbReference type="EC" id="2.7.11.1" evidence="3"/>
<accession>A0A5E4SHH6</accession>
<dbReference type="GO" id="GO:0004674">
    <property type="term" value="F:protein serine/threonine kinase activity"/>
    <property type="evidence" value="ECO:0007669"/>
    <property type="project" value="UniProtKB-EC"/>
</dbReference>
<dbReference type="Proteomes" id="UP000333828">
    <property type="component" value="Unassembled WGS sequence"/>
</dbReference>
<keyword evidence="4" id="KW-1185">Reference proteome</keyword>
<dbReference type="InterPro" id="IPR011042">
    <property type="entry name" value="6-blade_b-propeller_TolB-like"/>
</dbReference>
<dbReference type="PANTHER" id="PTHR24104">
    <property type="entry name" value="E3 UBIQUITIN-PROTEIN LIGASE NHLRC1-RELATED"/>
    <property type="match status" value="1"/>
</dbReference>
<gene>
    <name evidence="3" type="primary">pknD</name>
    <name evidence="3" type="ORF">PIN31115_00815</name>
</gene>
<organism evidence="3 4">
    <name type="scientific">Pandoraea iniqua</name>
    <dbReference type="NCBI Taxonomy" id="2508288"/>
    <lineage>
        <taxon>Bacteria</taxon>
        <taxon>Pseudomonadati</taxon>
        <taxon>Pseudomonadota</taxon>
        <taxon>Betaproteobacteria</taxon>
        <taxon>Burkholderiales</taxon>
        <taxon>Burkholderiaceae</taxon>
        <taxon>Pandoraea</taxon>
    </lineage>
</organism>
<feature type="repeat" description="NHL" evidence="2">
    <location>
        <begin position="164"/>
        <end position="203"/>
    </location>
</feature>
<dbReference type="EMBL" id="CABPSI010000001">
    <property type="protein sequence ID" value="VVD75117.1"/>
    <property type="molecule type" value="Genomic_DNA"/>
</dbReference>